<keyword evidence="2" id="KW-0812">Transmembrane</keyword>
<comment type="caution">
    <text evidence="4">The sequence shown here is derived from an EMBL/GenBank/DDBJ whole genome shotgun (WGS) entry which is preliminary data.</text>
</comment>
<keyword evidence="2" id="KW-1133">Transmembrane helix</keyword>
<feature type="region of interest" description="Disordered" evidence="1">
    <location>
        <begin position="286"/>
        <end position="311"/>
    </location>
</feature>
<evidence type="ECO:0000313" key="5">
    <source>
        <dbReference type="Proteomes" id="UP000037035"/>
    </source>
</evidence>
<evidence type="ECO:0000313" key="4">
    <source>
        <dbReference type="EMBL" id="KNZ56689.1"/>
    </source>
</evidence>
<reference evidence="4 5" key="1">
    <citation type="submission" date="2015-08" db="EMBL/GenBank/DDBJ databases">
        <title>Next Generation Sequencing and Analysis of the Genome of Puccinia sorghi L Schw, the Causal Agent of Maize Common Rust.</title>
        <authorList>
            <person name="Rochi L."/>
            <person name="Burguener G."/>
            <person name="Darino M."/>
            <person name="Turjanski A."/>
            <person name="Kreff E."/>
            <person name="Dieguez M.J."/>
            <person name="Sacco F."/>
        </authorList>
    </citation>
    <scope>NUCLEOTIDE SEQUENCE [LARGE SCALE GENOMIC DNA]</scope>
    <source>
        <strain evidence="4 5">RO10H11247</strain>
    </source>
</reference>
<proteinExistence type="predicted"/>
<evidence type="ECO:0000256" key="3">
    <source>
        <dbReference type="SAM" id="SignalP"/>
    </source>
</evidence>
<gene>
    <name evidence="4" type="ORF">VP01_2341g1</name>
</gene>
<name>A0A0L6V7I8_9BASI</name>
<evidence type="ECO:0000256" key="1">
    <source>
        <dbReference type="SAM" id="MobiDB-lite"/>
    </source>
</evidence>
<feature type="transmembrane region" description="Helical" evidence="2">
    <location>
        <begin position="103"/>
        <end position="124"/>
    </location>
</feature>
<protein>
    <submittedName>
        <fullName evidence="4">Putative signal peptide protein</fullName>
    </submittedName>
</protein>
<feature type="transmembrane region" description="Helical" evidence="2">
    <location>
        <begin position="136"/>
        <end position="158"/>
    </location>
</feature>
<dbReference type="EMBL" id="LAVV01007216">
    <property type="protein sequence ID" value="KNZ56689.1"/>
    <property type="molecule type" value="Genomic_DNA"/>
</dbReference>
<accession>A0A0L6V7I8</accession>
<feature type="signal peptide" evidence="3">
    <location>
        <begin position="1"/>
        <end position="27"/>
    </location>
</feature>
<dbReference type="AlphaFoldDB" id="A0A0L6V7I8"/>
<organism evidence="4 5">
    <name type="scientific">Puccinia sorghi</name>
    <dbReference type="NCBI Taxonomy" id="27349"/>
    <lineage>
        <taxon>Eukaryota</taxon>
        <taxon>Fungi</taxon>
        <taxon>Dikarya</taxon>
        <taxon>Basidiomycota</taxon>
        <taxon>Pucciniomycotina</taxon>
        <taxon>Pucciniomycetes</taxon>
        <taxon>Pucciniales</taxon>
        <taxon>Pucciniaceae</taxon>
        <taxon>Puccinia</taxon>
    </lineage>
</organism>
<dbReference type="Proteomes" id="UP000037035">
    <property type="component" value="Unassembled WGS sequence"/>
</dbReference>
<keyword evidence="3" id="KW-0732">Signal</keyword>
<feature type="chain" id="PRO_5005568368" evidence="3">
    <location>
        <begin position="28"/>
        <end position="356"/>
    </location>
</feature>
<keyword evidence="2" id="KW-0472">Membrane</keyword>
<evidence type="ECO:0000256" key="2">
    <source>
        <dbReference type="SAM" id="Phobius"/>
    </source>
</evidence>
<sequence>MAKLAVGLKKTHFLIFFFASITQHTSHHPTSDHEMYTLPHKGALWRSSPPLAIPEWNTIIYPLLISQQPLCLVNGQGWQLHLEHTSLPQHLTISDPMMFPFSLFTHSVPFQFLLSRFLFLNFLLLDRPMSLEPEAMLDLCSHPLCHFFSLLVVSLGAILFHHRLFFLFFPASSFFSSLLLSEHDSTYDQMNVFFTFIHVPSSKLHKLQELIKGFEVGSNIMTQGRLKEAPPNYKIVVGISSPPYRYTPGHNKKNIVFTLLNQMIICFENCLTRRWHRGPELIEEESVSEAEPVVSRQNTEEPTHQMPKTFSSPPRQRYFLNLRNCFQNVPPPSHYEIIHSHHVCDAGCPNLSAYIY</sequence>
<keyword evidence="5" id="KW-1185">Reference proteome</keyword>
<dbReference type="VEuPathDB" id="FungiDB:VP01_2341g1"/>